<dbReference type="Proteomes" id="UP000665043">
    <property type="component" value="Chromosome"/>
</dbReference>
<feature type="transmembrane region" description="Helical" evidence="1">
    <location>
        <begin position="32"/>
        <end position="51"/>
    </location>
</feature>
<evidence type="ECO:0000313" key="2">
    <source>
        <dbReference type="EMBL" id="QTN00364.1"/>
    </source>
</evidence>
<keyword evidence="1" id="KW-0472">Membrane</keyword>
<organism evidence="2 3">
    <name type="scientific">Sediminibacillus dalangtanensis</name>
    <dbReference type="NCBI Taxonomy" id="2729421"/>
    <lineage>
        <taxon>Bacteria</taxon>
        <taxon>Bacillati</taxon>
        <taxon>Bacillota</taxon>
        <taxon>Bacilli</taxon>
        <taxon>Bacillales</taxon>
        <taxon>Bacillaceae</taxon>
        <taxon>Sediminibacillus</taxon>
    </lineage>
</organism>
<proteinExistence type="predicted"/>
<keyword evidence="1" id="KW-0812">Transmembrane</keyword>
<name>A0ABX7VXT9_9BACI</name>
<keyword evidence="3" id="KW-1185">Reference proteome</keyword>
<dbReference type="RefSeq" id="WP_209365503.1">
    <property type="nucleotide sequence ID" value="NZ_CP046956.1"/>
</dbReference>
<keyword evidence="1" id="KW-1133">Transmembrane helix</keyword>
<gene>
    <name evidence="2" type="ORF">ERJ70_14280</name>
</gene>
<dbReference type="EMBL" id="CP046956">
    <property type="protein sequence ID" value="QTN00364.1"/>
    <property type="molecule type" value="Genomic_DNA"/>
</dbReference>
<evidence type="ECO:0000256" key="1">
    <source>
        <dbReference type="SAM" id="Phobius"/>
    </source>
</evidence>
<sequence length="63" mass="7021">MKYWSIFFGIIITVIFGGGFFIKFLRDGNVHLIDFIGGCLGLIVLTIGIFVRGTMKPDSSIHK</sequence>
<protein>
    <submittedName>
        <fullName evidence="2">Uncharacterized protein</fullName>
    </submittedName>
</protein>
<feature type="transmembrane region" description="Helical" evidence="1">
    <location>
        <begin position="6"/>
        <end position="25"/>
    </location>
</feature>
<accession>A0ABX7VXT9</accession>
<evidence type="ECO:0000313" key="3">
    <source>
        <dbReference type="Proteomes" id="UP000665043"/>
    </source>
</evidence>
<reference evidence="2 3" key="1">
    <citation type="submission" date="2019-12" db="EMBL/GenBank/DDBJ databases">
        <title>The whole genome sequencing of a strain isolated from a Mars analog, Dalangtan Playa.</title>
        <authorList>
            <person name="Huang T."/>
        </authorList>
    </citation>
    <scope>NUCLEOTIDE SEQUENCE [LARGE SCALE GENOMIC DNA]</scope>
    <source>
        <strain evidence="2 3">DP4-553-S</strain>
    </source>
</reference>